<dbReference type="PANTHER" id="PTHR21368">
    <property type="entry name" value="50S RIBOSOMAL PROTEIN L9"/>
    <property type="match status" value="1"/>
</dbReference>
<evidence type="ECO:0000313" key="10">
    <source>
        <dbReference type="Proteomes" id="UP000595564"/>
    </source>
</evidence>
<accession>A0A7R6SYY8</accession>
<dbReference type="InterPro" id="IPR036791">
    <property type="entry name" value="Ribosomal_bL9_C_sf"/>
</dbReference>
<keyword evidence="5 7" id="KW-0687">Ribonucleoprotein</keyword>
<dbReference type="GO" id="GO:0005840">
    <property type="term" value="C:ribosome"/>
    <property type="evidence" value="ECO:0007669"/>
    <property type="project" value="UniProtKB-KW"/>
</dbReference>
<reference evidence="9 10" key="1">
    <citation type="journal article" date="2012" name="Extremophiles">
        <title>Thermotomaculum hydrothermale gen. nov., sp. nov., a novel heterotrophic thermophile within the phylum Acidobacteria from a deep-sea hydrothermal vent chimney in the Southern Okinawa Trough.</title>
        <authorList>
            <person name="Izumi H."/>
            <person name="Nunoura T."/>
            <person name="Miyazaki M."/>
            <person name="Mino S."/>
            <person name="Toki T."/>
            <person name="Takai K."/>
            <person name="Sako Y."/>
            <person name="Sawabe T."/>
            <person name="Nakagawa S."/>
        </authorList>
    </citation>
    <scope>NUCLEOTIDE SEQUENCE [LARGE SCALE GENOMIC DNA]</scope>
    <source>
        <strain evidence="9 10">AC55</strain>
    </source>
</reference>
<dbReference type="InterPro" id="IPR020594">
    <property type="entry name" value="Ribosomal_bL9_bac/chp"/>
</dbReference>
<dbReference type="Gene3D" id="3.40.5.10">
    <property type="entry name" value="Ribosomal protein L9, N-terminal domain"/>
    <property type="match status" value="1"/>
</dbReference>
<evidence type="ECO:0000313" key="9">
    <source>
        <dbReference type="EMBL" id="BBB33175.1"/>
    </source>
</evidence>
<dbReference type="AlphaFoldDB" id="A0A7R6SYY8"/>
<protein>
    <recommendedName>
        <fullName evidence="6 7">Large ribosomal subunit protein bL9</fullName>
    </recommendedName>
</protein>
<keyword evidence="3 7" id="KW-0694">RNA-binding</keyword>
<evidence type="ECO:0000256" key="2">
    <source>
        <dbReference type="ARBA" id="ARBA00022730"/>
    </source>
</evidence>
<dbReference type="SUPFAM" id="SSF55653">
    <property type="entry name" value="Ribosomal protein L9 C-domain"/>
    <property type="match status" value="1"/>
</dbReference>
<dbReference type="InterPro" id="IPR036935">
    <property type="entry name" value="Ribosomal_bL9_N_sf"/>
</dbReference>
<keyword evidence="10" id="KW-1185">Reference proteome</keyword>
<evidence type="ECO:0000259" key="8">
    <source>
        <dbReference type="PROSITE" id="PS00651"/>
    </source>
</evidence>
<organism evidence="9 10">
    <name type="scientific">Thermotomaculum hydrothermale</name>
    <dbReference type="NCBI Taxonomy" id="981385"/>
    <lineage>
        <taxon>Bacteria</taxon>
        <taxon>Pseudomonadati</taxon>
        <taxon>Acidobacteriota</taxon>
        <taxon>Holophagae</taxon>
        <taxon>Thermotomaculales</taxon>
        <taxon>Thermotomaculaceae</taxon>
        <taxon>Thermotomaculum</taxon>
    </lineage>
</organism>
<dbReference type="InterPro" id="IPR020069">
    <property type="entry name" value="Ribosomal_bL9_C"/>
</dbReference>
<dbReference type="EMBL" id="AP017470">
    <property type="protein sequence ID" value="BBB33175.1"/>
    <property type="molecule type" value="Genomic_DNA"/>
</dbReference>
<dbReference type="HAMAP" id="MF_00503">
    <property type="entry name" value="Ribosomal_bL9"/>
    <property type="match status" value="1"/>
</dbReference>
<feature type="domain" description="Ribosomal protein L9" evidence="8">
    <location>
        <begin position="13"/>
        <end position="40"/>
    </location>
</feature>
<comment type="similarity">
    <text evidence="1 7">Belongs to the bacterial ribosomal protein bL9 family.</text>
</comment>
<comment type="function">
    <text evidence="7">Binds to the 23S rRNA.</text>
</comment>
<gene>
    <name evidence="7 9" type="primary">rplI</name>
    <name evidence="9" type="ORF">TTHT_1701</name>
</gene>
<proteinExistence type="inferred from homology"/>
<dbReference type="GO" id="GO:0003735">
    <property type="term" value="F:structural constituent of ribosome"/>
    <property type="evidence" value="ECO:0007669"/>
    <property type="project" value="InterPro"/>
</dbReference>
<dbReference type="InterPro" id="IPR000244">
    <property type="entry name" value="Ribosomal_bL9"/>
</dbReference>
<dbReference type="Pfam" id="PF03948">
    <property type="entry name" value="Ribosomal_L9_C"/>
    <property type="match status" value="1"/>
</dbReference>
<evidence type="ECO:0000256" key="5">
    <source>
        <dbReference type="ARBA" id="ARBA00023274"/>
    </source>
</evidence>
<dbReference type="GO" id="GO:1990904">
    <property type="term" value="C:ribonucleoprotein complex"/>
    <property type="evidence" value="ECO:0007669"/>
    <property type="project" value="UniProtKB-KW"/>
</dbReference>
<dbReference type="GO" id="GO:0006412">
    <property type="term" value="P:translation"/>
    <property type="evidence" value="ECO:0007669"/>
    <property type="project" value="UniProtKB-UniRule"/>
</dbReference>
<name>A0A7R6SYY8_9BACT</name>
<evidence type="ECO:0000256" key="1">
    <source>
        <dbReference type="ARBA" id="ARBA00010605"/>
    </source>
</evidence>
<dbReference type="FunFam" id="3.40.5.10:FF:000003">
    <property type="entry name" value="50S ribosomal protein L9"/>
    <property type="match status" value="1"/>
</dbReference>
<evidence type="ECO:0000256" key="7">
    <source>
        <dbReference type="HAMAP-Rule" id="MF_00503"/>
    </source>
</evidence>
<dbReference type="PROSITE" id="PS00651">
    <property type="entry name" value="RIBOSOMAL_L9"/>
    <property type="match status" value="1"/>
</dbReference>
<dbReference type="InterPro" id="IPR020070">
    <property type="entry name" value="Ribosomal_bL9_N"/>
</dbReference>
<dbReference type="GO" id="GO:0019843">
    <property type="term" value="F:rRNA binding"/>
    <property type="evidence" value="ECO:0007669"/>
    <property type="project" value="UniProtKB-UniRule"/>
</dbReference>
<evidence type="ECO:0000256" key="3">
    <source>
        <dbReference type="ARBA" id="ARBA00022884"/>
    </source>
</evidence>
<dbReference type="KEGG" id="thyd:TTHT_1701"/>
<keyword evidence="2 7" id="KW-0699">rRNA-binding</keyword>
<dbReference type="Gene3D" id="3.10.430.100">
    <property type="entry name" value="Ribosomal protein L9, C-terminal domain"/>
    <property type="match status" value="1"/>
</dbReference>
<dbReference type="Pfam" id="PF01281">
    <property type="entry name" value="Ribosomal_L9_N"/>
    <property type="match status" value="1"/>
</dbReference>
<dbReference type="RefSeq" id="WP_201327479.1">
    <property type="nucleotide sequence ID" value="NZ_AP017470.1"/>
</dbReference>
<dbReference type="SUPFAM" id="SSF55658">
    <property type="entry name" value="L9 N-domain-like"/>
    <property type="match status" value="1"/>
</dbReference>
<evidence type="ECO:0000256" key="4">
    <source>
        <dbReference type="ARBA" id="ARBA00022980"/>
    </source>
</evidence>
<keyword evidence="4 7" id="KW-0689">Ribosomal protein</keyword>
<evidence type="ECO:0000256" key="6">
    <source>
        <dbReference type="ARBA" id="ARBA00035292"/>
    </source>
</evidence>
<dbReference type="NCBIfam" id="TIGR00158">
    <property type="entry name" value="L9"/>
    <property type="match status" value="1"/>
</dbReference>
<sequence>MEVILRENVEGLGKRGDVVRVKDGYARNYLIPRKLAVPVTEGNIKQIELEKKNWALKHQKEIEAAEAVKDIIEKITITVTKKAGENNQLFGSVTAQDIADALAKEKVEIDKKKIELPEQIKELGTFPVKIKIHPEVVVETKVYVVSE</sequence>
<dbReference type="InterPro" id="IPR009027">
    <property type="entry name" value="Ribosomal_bL9/RNase_H1_N"/>
</dbReference>
<dbReference type="Proteomes" id="UP000595564">
    <property type="component" value="Chromosome"/>
</dbReference>